<evidence type="ECO:0000313" key="9">
    <source>
        <dbReference type="EMBL" id="KZO89647.1"/>
    </source>
</evidence>
<keyword evidence="10" id="KW-1185">Reference proteome</keyword>
<dbReference type="EMBL" id="KV417374">
    <property type="protein sequence ID" value="KZO89647.1"/>
    <property type="molecule type" value="Genomic_DNA"/>
</dbReference>
<organism evidence="9 10">
    <name type="scientific">Calocera viscosa (strain TUFC12733)</name>
    <dbReference type="NCBI Taxonomy" id="1330018"/>
    <lineage>
        <taxon>Eukaryota</taxon>
        <taxon>Fungi</taxon>
        <taxon>Dikarya</taxon>
        <taxon>Basidiomycota</taxon>
        <taxon>Agaricomycotina</taxon>
        <taxon>Dacrymycetes</taxon>
        <taxon>Dacrymycetales</taxon>
        <taxon>Dacrymycetaceae</taxon>
        <taxon>Calocera</taxon>
    </lineage>
</organism>
<accession>A0A167FM65</accession>
<dbReference type="InterPro" id="IPR001300">
    <property type="entry name" value="Peptidase_C2_calpain_cat"/>
</dbReference>
<evidence type="ECO:0000256" key="4">
    <source>
        <dbReference type="ARBA" id="ARBA00022807"/>
    </source>
</evidence>
<dbReference type="OrthoDB" id="424753at2759"/>
<sequence>MPVHGLTSRPIAGGMTSRMATLEPLRTDTLQVPSMQAGGANPAESHAALSPVKDNHPEDDGPTKVDTSDSQLSRAGLTLKDVLSPRPTLQRQDTITYRAIQGLETASTPVTLVATEEFALVQDKCRKLVERISRDCRKNNKRFRDESWDISEDQNLCLQGLLPTDDDDDVFHPSSVARIHEIFDAPKLFIDGVNADDIRQGPTIGDCWFVSALAVVSNLPHLLERLCVHYDAQVGVYGFIFFRDGHWITTVVDDQLFIANRQYDELNDTEKTQWHKSRKLYEDTNLRGSRALYFSASSDSNETWVPLYEKAYAKAHGDYESISGGFTGEAVEDLTGGVSVLFKVKDILDEDKFWKDELLHANKDRLFACYIQLDYPGDLTGLIAKHAYSILQAKEVHGRRFLVIRNPWGERGEWQGPWSDGDDLWTPEWMRDLDHKFGNDGRFIMEYTDFLKVWQTVDRCLLFDDTWHVSSVHVETKLRPWPAAPSFGNVCFIVTITDASPAIFVLSQHDSRYFKGLEGYLWWSLEFRVFRAGEKDYLARSEKGWDGKRSVNVEFKNLDAGEYIVHVRLDRSAFRDKDYLADQDSSAAKLCRVHAKLMESRSLAPNYDRAQVKAEWLSPPSEAYDGRPLSKIPRVDVVTGKMAEEEDKAEDKEKEKAGGEKKVTICSSPTTTTFSLDEPPASLTDPRKAESGKGEIGVQADAPQNGDAAGGSKTEGTQTDASTDPKSAEERADVDAVAEPDGVEKDDEADSDAGAEKKSALEQEAADKRAAAEVAEKAAKEEERAKADSVFLLLRVYSKDAAAKIAAETRL</sequence>
<evidence type="ECO:0000256" key="1">
    <source>
        <dbReference type="ARBA" id="ARBA00007623"/>
    </source>
</evidence>
<dbReference type="Gene3D" id="3.90.70.10">
    <property type="entry name" value="Cysteine proteinases"/>
    <property type="match status" value="1"/>
</dbReference>
<feature type="region of interest" description="Disordered" evidence="7">
    <location>
        <begin position="635"/>
        <end position="785"/>
    </location>
</feature>
<dbReference type="Proteomes" id="UP000076738">
    <property type="component" value="Unassembled WGS sequence"/>
</dbReference>
<evidence type="ECO:0000256" key="7">
    <source>
        <dbReference type="SAM" id="MobiDB-lite"/>
    </source>
</evidence>
<dbReference type="STRING" id="1330018.A0A167FM65"/>
<proteinExistence type="inferred from homology"/>
<evidence type="ECO:0000256" key="5">
    <source>
        <dbReference type="PIRSR" id="PIRSR622684-1"/>
    </source>
</evidence>
<keyword evidence="4 6" id="KW-0788">Thiol protease</keyword>
<feature type="compositionally biased region" description="Basic and acidic residues" evidence="7">
    <location>
        <begin position="649"/>
        <end position="663"/>
    </location>
</feature>
<feature type="region of interest" description="Disordered" evidence="7">
    <location>
        <begin position="33"/>
        <end position="78"/>
    </location>
</feature>
<keyword evidence="2 6" id="KW-0645">Protease</keyword>
<feature type="active site" evidence="5 6">
    <location>
        <position position="406"/>
    </location>
</feature>
<feature type="domain" description="Calpain catalytic" evidence="8">
    <location>
        <begin position="178"/>
        <end position="463"/>
    </location>
</feature>
<protein>
    <submittedName>
        <fullName evidence="9">Cysteine proteinase</fullName>
    </submittedName>
</protein>
<comment type="similarity">
    <text evidence="1">Belongs to the peptidase C2 family.</text>
</comment>
<feature type="compositionally biased region" description="Polar residues" evidence="7">
    <location>
        <begin position="714"/>
        <end position="725"/>
    </location>
</feature>
<feature type="compositionally biased region" description="Acidic residues" evidence="7">
    <location>
        <begin position="744"/>
        <end position="753"/>
    </location>
</feature>
<dbReference type="PANTHER" id="PTHR10183:SF379">
    <property type="entry name" value="CALPAIN-5"/>
    <property type="match status" value="1"/>
</dbReference>
<dbReference type="AlphaFoldDB" id="A0A167FM65"/>
<feature type="active site" evidence="5 6">
    <location>
        <position position="207"/>
    </location>
</feature>
<evidence type="ECO:0000256" key="3">
    <source>
        <dbReference type="ARBA" id="ARBA00022801"/>
    </source>
</evidence>
<feature type="compositionally biased region" description="Polar residues" evidence="7">
    <location>
        <begin position="665"/>
        <end position="675"/>
    </location>
</feature>
<dbReference type="InterPro" id="IPR022684">
    <property type="entry name" value="Calpain_cysteine_protease"/>
</dbReference>
<dbReference type="PROSITE" id="PS50203">
    <property type="entry name" value="CALPAIN_CAT"/>
    <property type="match status" value="1"/>
</dbReference>
<keyword evidence="3 6" id="KW-0378">Hydrolase</keyword>
<evidence type="ECO:0000259" key="8">
    <source>
        <dbReference type="PROSITE" id="PS50203"/>
    </source>
</evidence>
<dbReference type="GO" id="GO:0006508">
    <property type="term" value="P:proteolysis"/>
    <property type="evidence" value="ECO:0007669"/>
    <property type="project" value="UniProtKB-KW"/>
</dbReference>
<feature type="compositionally biased region" description="Basic and acidic residues" evidence="7">
    <location>
        <begin position="53"/>
        <end position="67"/>
    </location>
</feature>
<evidence type="ECO:0000256" key="2">
    <source>
        <dbReference type="ARBA" id="ARBA00022670"/>
    </source>
</evidence>
<dbReference type="SUPFAM" id="SSF54001">
    <property type="entry name" value="Cysteine proteinases"/>
    <property type="match status" value="1"/>
</dbReference>
<dbReference type="PANTHER" id="PTHR10183">
    <property type="entry name" value="CALPAIN"/>
    <property type="match status" value="1"/>
</dbReference>
<reference evidence="9 10" key="1">
    <citation type="journal article" date="2016" name="Mol. Biol. Evol.">
        <title>Comparative Genomics of Early-Diverging Mushroom-Forming Fungi Provides Insights into the Origins of Lignocellulose Decay Capabilities.</title>
        <authorList>
            <person name="Nagy L.G."/>
            <person name="Riley R."/>
            <person name="Tritt A."/>
            <person name="Adam C."/>
            <person name="Daum C."/>
            <person name="Floudas D."/>
            <person name="Sun H."/>
            <person name="Yadav J.S."/>
            <person name="Pangilinan J."/>
            <person name="Larsson K.H."/>
            <person name="Matsuura K."/>
            <person name="Barry K."/>
            <person name="Labutti K."/>
            <person name="Kuo R."/>
            <person name="Ohm R.A."/>
            <person name="Bhattacharya S.S."/>
            <person name="Shirouzu T."/>
            <person name="Yoshinaga Y."/>
            <person name="Martin F.M."/>
            <person name="Grigoriev I.V."/>
            <person name="Hibbett D.S."/>
        </authorList>
    </citation>
    <scope>NUCLEOTIDE SEQUENCE [LARGE SCALE GENOMIC DNA]</scope>
    <source>
        <strain evidence="9 10">TUFC12733</strain>
    </source>
</reference>
<dbReference type="SMART" id="SM00230">
    <property type="entry name" value="CysPc"/>
    <property type="match status" value="1"/>
</dbReference>
<dbReference type="GO" id="GO:0004198">
    <property type="term" value="F:calcium-dependent cysteine-type endopeptidase activity"/>
    <property type="evidence" value="ECO:0007669"/>
    <property type="project" value="InterPro"/>
</dbReference>
<dbReference type="InterPro" id="IPR038765">
    <property type="entry name" value="Papain-like_cys_pep_sf"/>
</dbReference>
<gene>
    <name evidence="9" type="ORF">CALVIDRAFT_543404</name>
</gene>
<dbReference type="PRINTS" id="PR00704">
    <property type="entry name" value="CALPAIN"/>
</dbReference>
<dbReference type="Pfam" id="PF00648">
    <property type="entry name" value="Peptidase_C2"/>
    <property type="match status" value="1"/>
</dbReference>
<evidence type="ECO:0000256" key="6">
    <source>
        <dbReference type="PROSITE-ProRule" id="PRU00239"/>
    </source>
</evidence>
<name>A0A167FM65_CALVF</name>
<evidence type="ECO:0000313" key="10">
    <source>
        <dbReference type="Proteomes" id="UP000076738"/>
    </source>
</evidence>
<feature type="compositionally biased region" description="Basic and acidic residues" evidence="7">
    <location>
        <begin position="754"/>
        <end position="785"/>
    </location>
</feature>
<feature type="active site" evidence="5 6">
    <location>
        <position position="386"/>
    </location>
</feature>